<evidence type="ECO:0000313" key="3">
    <source>
        <dbReference type="Proteomes" id="UP001159363"/>
    </source>
</evidence>
<evidence type="ECO:0000256" key="1">
    <source>
        <dbReference type="SAM" id="MobiDB-lite"/>
    </source>
</evidence>
<organism evidence="2 3">
    <name type="scientific">Dryococelus australis</name>
    <dbReference type="NCBI Taxonomy" id="614101"/>
    <lineage>
        <taxon>Eukaryota</taxon>
        <taxon>Metazoa</taxon>
        <taxon>Ecdysozoa</taxon>
        <taxon>Arthropoda</taxon>
        <taxon>Hexapoda</taxon>
        <taxon>Insecta</taxon>
        <taxon>Pterygota</taxon>
        <taxon>Neoptera</taxon>
        <taxon>Polyneoptera</taxon>
        <taxon>Phasmatodea</taxon>
        <taxon>Verophasmatodea</taxon>
        <taxon>Anareolatae</taxon>
        <taxon>Phasmatidae</taxon>
        <taxon>Eurycanthinae</taxon>
        <taxon>Dryococelus</taxon>
    </lineage>
</organism>
<name>A0ABQ9GDZ1_9NEOP</name>
<feature type="compositionally biased region" description="Basic and acidic residues" evidence="1">
    <location>
        <begin position="13"/>
        <end position="26"/>
    </location>
</feature>
<evidence type="ECO:0000313" key="2">
    <source>
        <dbReference type="EMBL" id="KAJ8870615.1"/>
    </source>
</evidence>
<sequence>MRVIEVSKKRRRNEGGEKREVLEKTRRPTASFGRIPTCDNPVARRGVESANRSATRRGAVNAPELRSADELCDQVILAGAGACDTTQQRRFPWGCVLSRAATSLLNHQHILSGPYISYKSSVVTAKSPGMRGASLGVASTYSPGRIFPTSPTSSLLSHQHILSGPYISYKSYIVTAKSPGMRGASLGVASTYSPGRIFPTSPTSSLLSHQHILSGPYISYKFYVVTAKSPGMRGANLGVASTYSPGRIFPTSSTSSLLSHQHILSGPYISYKSYIVTANSPGMRGASLGVASTYSPGRIFPTSPTSSLLSHQHILSGPYISYKSYVVTAKSPGMRGASLGVASTYSPGRIFPTSPTLSLLSHQHILSGPYISYKFYVVTAKSPGHRESAQLNTPGALPIGSRRSPTLSSDGVCHANSIVPRAYGLANPISRALVTVTAGMKGRGKREIPEETRRPAESTGAIPKCKKPVSDPAED</sequence>
<comment type="caution">
    <text evidence="2">The sequence shown here is derived from an EMBL/GenBank/DDBJ whole genome shotgun (WGS) entry which is preliminary data.</text>
</comment>
<proteinExistence type="predicted"/>
<dbReference type="Proteomes" id="UP001159363">
    <property type="component" value="Chromosome 12"/>
</dbReference>
<dbReference type="EMBL" id="JARBHB010000013">
    <property type="protein sequence ID" value="KAJ8870615.1"/>
    <property type="molecule type" value="Genomic_DNA"/>
</dbReference>
<feature type="region of interest" description="Disordered" evidence="1">
    <location>
        <begin position="440"/>
        <end position="475"/>
    </location>
</feature>
<reference evidence="2 3" key="1">
    <citation type="submission" date="2023-02" db="EMBL/GenBank/DDBJ databases">
        <title>LHISI_Scaffold_Assembly.</title>
        <authorList>
            <person name="Stuart O.P."/>
            <person name="Cleave R."/>
            <person name="Magrath M.J.L."/>
            <person name="Mikheyev A.S."/>
        </authorList>
    </citation>
    <scope>NUCLEOTIDE SEQUENCE [LARGE SCALE GENOMIC DNA]</scope>
    <source>
        <strain evidence="2">Daus_M_001</strain>
        <tissue evidence="2">Leg muscle</tissue>
    </source>
</reference>
<keyword evidence="3" id="KW-1185">Reference proteome</keyword>
<gene>
    <name evidence="2" type="ORF">PR048_029638</name>
</gene>
<protein>
    <submittedName>
        <fullName evidence="2">Uncharacterized protein</fullName>
    </submittedName>
</protein>
<feature type="compositionally biased region" description="Basic and acidic residues" evidence="1">
    <location>
        <begin position="445"/>
        <end position="456"/>
    </location>
</feature>
<feature type="region of interest" description="Disordered" evidence="1">
    <location>
        <begin position="1"/>
        <end position="34"/>
    </location>
</feature>
<accession>A0ABQ9GDZ1</accession>